<dbReference type="Pfam" id="PF06013">
    <property type="entry name" value="WXG100"/>
    <property type="match status" value="1"/>
</dbReference>
<keyword evidence="3" id="KW-1185">Reference proteome</keyword>
<feature type="non-terminal residue" evidence="2">
    <location>
        <position position="280"/>
    </location>
</feature>
<dbReference type="InterPro" id="IPR038332">
    <property type="entry name" value="PPE_sf"/>
</dbReference>
<feature type="compositionally biased region" description="Gly residues" evidence="1">
    <location>
        <begin position="246"/>
        <end position="265"/>
    </location>
</feature>
<dbReference type="RefSeq" id="WP_146604004.1">
    <property type="nucleotide sequence ID" value="NZ_POUB01000158.1"/>
</dbReference>
<reference evidence="2 3" key="1">
    <citation type="submission" date="2018-01" db="EMBL/GenBank/DDBJ databases">
        <title>Draft genome sequence of Salinispora sp. 13K206.</title>
        <authorList>
            <person name="Sahin N."/>
            <person name="Saygin H."/>
            <person name="Ay H."/>
        </authorList>
    </citation>
    <scope>NUCLEOTIDE SEQUENCE [LARGE SCALE GENOMIC DNA]</scope>
    <source>
        <strain evidence="2 3">13K206</strain>
    </source>
</reference>
<dbReference type="EMBL" id="POUB01000158">
    <property type="protein sequence ID" value="PZF93430.1"/>
    <property type="molecule type" value="Genomic_DNA"/>
</dbReference>
<dbReference type="AlphaFoldDB" id="A0A2W2C6J1"/>
<protein>
    <recommendedName>
        <fullName evidence="4">WXG100 family type VII secretion target</fullName>
    </recommendedName>
</protein>
<name>A0A2W2C6J1_9ACTN</name>
<evidence type="ECO:0000313" key="2">
    <source>
        <dbReference type="EMBL" id="PZF93430.1"/>
    </source>
</evidence>
<feature type="region of interest" description="Disordered" evidence="1">
    <location>
        <begin position="172"/>
        <end position="280"/>
    </location>
</feature>
<accession>A0A2W2C6J1</accession>
<proteinExistence type="predicted"/>
<organism evidence="2 3">
    <name type="scientific">Micromonospora deserti</name>
    <dbReference type="NCBI Taxonomy" id="2070366"/>
    <lineage>
        <taxon>Bacteria</taxon>
        <taxon>Bacillati</taxon>
        <taxon>Actinomycetota</taxon>
        <taxon>Actinomycetes</taxon>
        <taxon>Micromonosporales</taxon>
        <taxon>Micromonosporaceae</taxon>
        <taxon>Micromonospora</taxon>
    </lineage>
</organism>
<dbReference type="Proteomes" id="UP000248749">
    <property type="component" value="Unassembled WGS sequence"/>
</dbReference>
<dbReference type="Gene3D" id="1.20.1260.20">
    <property type="entry name" value="PPE superfamily"/>
    <property type="match status" value="1"/>
</dbReference>
<evidence type="ECO:0000313" key="3">
    <source>
        <dbReference type="Proteomes" id="UP000248749"/>
    </source>
</evidence>
<dbReference type="InterPro" id="IPR010310">
    <property type="entry name" value="T7SS_ESAT-6-like"/>
</dbReference>
<dbReference type="SUPFAM" id="SSF140453">
    <property type="entry name" value="EsxAB dimer-like"/>
    <property type="match status" value="1"/>
</dbReference>
<feature type="compositionally biased region" description="Low complexity" evidence="1">
    <location>
        <begin position="266"/>
        <end position="280"/>
    </location>
</feature>
<feature type="compositionally biased region" description="Low complexity" evidence="1">
    <location>
        <begin position="199"/>
        <end position="226"/>
    </location>
</feature>
<dbReference type="InterPro" id="IPR036689">
    <property type="entry name" value="ESAT-6-like_sf"/>
</dbReference>
<evidence type="ECO:0008006" key="4">
    <source>
        <dbReference type="Google" id="ProtNLM"/>
    </source>
</evidence>
<evidence type="ECO:0000256" key="1">
    <source>
        <dbReference type="SAM" id="MobiDB-lite"/>
    </source>
</evidence>
<gene>
    <name evidence="2" type="ORF">C1I99_20580</name>
</gene>
<comment type="caution">
    <text evidence="2">The sequence shown here is derived from an EMBL/GenBank/DDBJ whole genome shotgun (WGS) entry which is preliminary data.</text>
</comment>
<sequence>MSEYIQRYQHVSHQQLYDGVMAGKPSQVDGVAADWTSLKGILDDLRRDLSGDLDKLANTWTGAAGQEFQRRLTLIAEYADTLGQGMADVSRGLTLMADQLRTAQQQAESPAETDDHDKAVSGAVKGAVFGVPGIVVGGLLGHQQDKAEQEKAHQRMVKVVADLAAGYEVSAYGRLLPPPPPHPDTPGTVDRGRSTPRSGPGASTPTAAPTATGRTAHTGGATTAAPDRPSAGPGSGSGTPVTVGNDAGGTGTPAGGPGAAGGGTSLAGANPLLGNALPTG</sequence>